<feature type="compositionally biased region" description="Basic residues" evidence="1">
    <location>
        <begin position="112"/>
        <end position="123"/>
    </location>
</feature>
<evidence type="ECO:0000313" key="3">
    <source>
        <dbReference type="Proteomes" id="UP001642484"/>
    </source>
</evidence>
<feature type="region of interest" description="Disordered" evidence="1">
    <location>
        <begin position="1"/>
        <end position="191"/>
    </location>
</feature>
<feature type="compositionally biased region" description="Basic and acidic residues" evidence="1">
    <location>
        <begin position="176"/>
        <end position="190"/>
    </location>
</feature>
<evidence type="ECO:0000256" key="1">
    <source>
        <dbReference type="SAM" id="MobiDB-lite"/>
    </source>
</evidence>
<feature type="compositionally biased region" description="Basic residues" evidence="1">
    <location>
        <begin position="39"/>
        <end position="52"/>
    </location>
</feature>
<dbReference type="EMBL" id="CAXAMN010008558">
    <property type="protein sequence ID" value="CAK9025741.1"/>
    <property type="molecule type" value="Genomic_DNA"/>
</dbReference>
<feature type="compositionally biased region" description="Basic and acidic residues" evidence="1">
    <location>
        <begin position="97"/>
        <end position="111"/>
    </location>
</feature>
<organism evidence="2 3">
    <name type="scientific">Durusdinium trenchii</name>
    <dbReference type="NCBI Taxonomy" id="1381693"/>
    <lineage>
        <taxon>Eukaryota</taxon>
        <taxon>Sar</taxon>
        <taxon>Alveolata</taxon>
        <taxon>Dinophyceae</taxon>
        <taxon>Suessiales</taxon>
        <taxon>Symbiodiniaceae</taxon>
        <taxon>Durusdinium</taxon>
    </lineage>
</organism>
<feature type="region of interest" description="Disordered" evidence="1">
    <location>
        <begin position="626"/>
        <end position="660"/>
    </location>
</feature>
<keyword evidence="3" id="KW-1185">Reference proteome</keyword>
<sequence>MVVARGAVCEDTPSPKTKDACQTTPVKPTAKAKASAAKAKAKGKAKAEKKKKHEEEGDGETKETKEVEKKSKKHEKKGDGETKETKEVEKKSKKHEKKGDGETKETKEVEKKNKKQPKGKAKVKPSPQLKQKGKKKDKKAKSDWEKEMLAAEEPEPVKEESTAEASSAPKRRKKTKSEVKETKSEVKECDDSQLSLATLLKGQEQMIAQSIWNNAKDMIESQESQSKSELMSALGGSASEVFTEKLAEEFLKFLKIKANPDEVEHDLEKPGDTVMDSSGGLSTEALRALEEQETVPGDITEVAAAPAEPTAPATKAPEVVPPVAPEALALPSVPAAAPETKAPEVAPLAPVAPEALALPSTAPAAAPETKAPEVAPLALPSTAPAAPSTAPAAAVPNLLRTPPHIRLGSTVAHVSLGQQRQMLTAEDLKGMDEANILQKYDEGLIPDDVITSSNCRLYMRMRRYMEDHATEVSCPNMLAMFNGTLKERRSLLRQWLSSGENAERCEVQLKVSRSVDDEMDTEEQLLTIDGMKRAGMSEPKIAAIISSQAPVLDRDHPHIMEEARYWCHIQTKRVCRQRSRLELNATSRVRADGAAINGLLSEARGQAPNGQPMQLQQAMEMLKAQSAPNGDNAGGQPSTKAKPQPKRKTKNPPMPLNPKSWKNIIADGCNDLKKEYLAATCALELPKGNDLRVKLTTLKVEIGQIWDDTKVIDADLIDETTFEKHMAKIADVLTRSKMLRVQARAVAREMASRRIAGAIGQAIRHHLDREIALGFGQGDLTQAFAERRAAKHGLSIKCEISYVEVPVKNDEDEMEIVGWPVLLPRDLMIALINSGYLHMLAGTVEQREAFWERALLDYPQETNNIDPKCKLNQLYTPDDL</sequence>
<proteinExistence type="predicted"/>
<reference evidence="2 3" key="1">
    <citation type="submission" date="2024-02" db="EMBL/GenBank/DDBJ databases">
        <authorList>
            <person name="Chen Y."/>
            <person name="Shah S."/>
            <person name="Dougan E. K."/>
            <person name="Thang M."/>
            <person name="Chan C."/>
        </authorList>
    </citation>
    <scope>NUCLEOTIDE SEQUENCE [LARGE SCALE GENOMIC DNA]</scope>
</reference>
<name>A0ABP0KG11_9DINO</name>
<comment type="caution">
    <text evidence="2">The sequence shown here is derived from an EMBL/GenBank/DDBJ whole genome shotgun (WGS) entry which is preliminary data.</text>
</comment>
<feature type="compositionally biased region" description="Basic and acidic residues" evidence="1">
    <location>
        <begin position="53"/>
        <end position="69"/>
    </location>
</feature>
<gene>
    <name evidence="2" type="ORF">CCMP2556_LOCUS16110</name>
</gene>
<evidence type="ECO:0000313" key="2">
    <source>
        <dbReference type="EMBL" id="CAK9025741.1"/>
    </source>
</evidence>
<protein>
    <submittedName>
        <fullName evidence="2">Uncharacterized protein</fullName>
    </submittedName>
</protein>
<feature type="compositionally biased region" description="Low complexity" evidence="1">
    <location>
        <begin position="23"/>
        <end position="38"/>
    </location>
</feature>
<dbReference type="Proteomes" id="UP001642484">
    <property type="component" value="Unassembled WGS sequence"/>
</dbReference>
<accession>A0ABP0KG11</accession>
<feature type="compositionally biased region" description="Basic and acidic residues" evidence="1">
    <location>
        <begin position="140"/>
        <end position="161"/>
    </location>
</feature>
<feature type="compositionally biased region" description="Basic and acidic residues" evidence="1">
    <location>
        <begin position="76"/>
        <end position="90"/>
    </location>
</feature>